<dbReference type="InterPro" id="IPR016181">
    <property type="entry name" value="Acyl_CoA_acyltransferase"/>
</dbReference>
<sequence length="200" mass="21854">MPLPQGEALRQALVAVIPRLETERLILRAPELADWETLEPIWRTDRSAFIGGPFDEEEAWLDFANAVSGWLLRGVGYWTVARKSDGAVLGLFGLGIETTDPELELGWLLVAEAEGAGYALEAAAAVRAYAFDTLGLPSLISMIHRKNTRSIALAKRLGAVEDEGAVPAIYRDTDTAYRHTAPTSNRRNTDAIPTGQNDHD</sequence>
<dbReference type="PATRIC" id="fig|1675527.3.peg.743"/>
<dbReference type="EMBL" id="LFTY01000001">
    <property type="protein sequence ID" value="KMW60526.1"/>
    <property type="molecule type" value="Genomic_DNA"/>
</dbReference>
<keyword evidence="3" id="KW-0808">Transferase</keyword>
<name>A0A0J9ECW6_9RHOB</name>
<reference evidence="3 4" key="1">
    <citation type="submission" date="2015-06" db="EMBL/GenBank/DDBJ databases">
        <title>Draft genome sequence of an Alphaproteobacteria species associated to the Mediterranean sponge Oscarella lobularis.</title>
        <authorList>
            <person name="Jourda C."/>
            <person name="Santini S."/>
            <person name="Claverie J.-M."/>
        </authorList>
    </citation>
    <scope>NUCLEOTIDE SEQUENCE [LARGE SCALE GENOMIC DNA]</scope>
    <source>
        <strain evidence="3">IGS</strain>
    </source>
</reference>
<dbReference type="GO" id="GO:0016747">
    <property type="term" value="F:acyltransferase activity, transferring groups other than amino-acyl groups"/>
    <property type="evidence" value="ECO:0007669"/>
    <property type="project" value="InterPro"/>
</dbReference>
<evidence type="ECO:0000313" key="3">
    <source>
        <dbReference type="EMBL" id="KMW60526.1"/>
    </source>
</evidence>
<organism evidence="3 4">
    <name type="scientific">Candidatus Rhodobacter oscarellae</name>
    <dbReference type="NCBI Taxonomy" id="1675527"/>
    <lineage>
        <taxon>Bacteria</taxon>
        <taxon>Pseudomonadati</taxon>
        <taxon>Pseudomonadota</taxon>
        <taxon>Alphaproteobacteria</taxon>
        <taxon>Rhodobacterales</taxon>
        <taxon>Rhodobacter group</taxon>
        <taxon>Rhodobacter</taxon>
    </lineage>
</organism>
<dbReference type="InterPro" id="IPR000182">
    <property type="entry name" value="GNAT_dom"/>
</dbReference>
<dbReference type="InterPro" id="IPR051531">
    <property type="entry name" value="N-acetyltransferase"/>
</dbReference>
<feature type="domain" description="N-acetyltransferase" evidence="2">
    <location>
        <begin position="25"/>
        <end position="182"/>
    </location>
</feature>
<proteinExistence type="predicted"/>
<evidence type="ECO:0000256" key="1">
    <source>
        <dbReference type="SAM" id="MobiDB-lite"/>
    </source>
</evidence>
<dbReference type="Pfam" id="PF13302">
    <property type="entry name" value="Acetyltransf_3"/>
    <property type="match status" value="1"/>
</dbReference>
<feature type="region of interest" description="Disordered" evidence="1">
    <location>
        <begin position="179"/>
        <end position="200"/>
    </location>
</feature>
<dbReference type="AlphaFoldDB" id="A0A0J9ECW6"/>
<dbReference type="PANTHER" id="PTHR43792:SF1">
    <property type="entry name" value="N-ACETYLTRANSFERASE DOMAIN-CONTAINING PROTEIN"/>
    <property type="match status" value="1"/>
</dbReference>
<dbReference type="Proteomes" id="UP000037178">
    <property type="component" value="Unassembled WGS sequence"/>
</dbReference>
<comment type="caution">
    <text evidence="3">The sequence shown here is derived from an EMBL/GenBank/DDBJ whole genome shotgun (WGS) entry which is preliminary data.</text>
</comment>
<protein>
    <submittedName>
        <fullName evidence="3">Acetyltransferase, GNAT family</fullName>
    </submittedName>
</protein>
<dbReference type="PANTHER" id="PTHR43792">
    <property type="entry name" value="GNAT FAMILY, PUTATIVE (AFU_ORTHOLOGUE AFUA_3G00765)-RELATED-RELATED"/>
    <property type="match status" value="1"/>
</dbReference>
<dbReference type="STRING" id="1675527.AIOL_000682"/>
<accession>A0A0J9ECW6</accession>
<evidence type="ECO:0000259" key="2">
    <source>
        <dbReference type="PROSITE" id="PS51186"/>
    </source>
</evidence>
<dbReference type="SUPFAM" id="SSF55729">
    <property type="entry name" value="Acyl-CoA N-acyltransferases (Nat)"/>
    <property type="match status" value="1"/>
</dbReference>
<gene>
    <name evidence="3" type="ORF">AIOL_000682</name>
</gene>
<dbReference type="Gene3D" id="3.40.630.30">
    <property type="match status" value="1"/>
</dbReference>
<keyword evidence="4" id="KW-1185">Reference proteome</keyword>
<dbReference type="PROSITE" id="PS51186">
    <property type="entry name" value="GNAT"/>
    <property type="match status" value="1"/>
</dbReference>
<evidence type="ECO:0000313" key="4">
    <source>
        <dbReference type="Proteomes" id="UP000037178"/>
    </source>
</evidence>